<evidence type="ECO:0000256" key="1">
    <source>
        <dbReference type="ARBA" id="ARBA00004239"/>
    </source>
</evidence>
<dbReference type="GO" id="GO:0005773">
    <property type="term" value="C:vacuole"/>
    <property type="evidence" value="ECO:0007669"/>
    <property type="project" value="TreeGrafter"/>
</dbReference>
<dbReference type="FunFam" id="3.40.50.880:FF:000024">
    <property type="entry name" value="Folate gamma-glutamyl hydrolase"/>
    <property type="match status" value="1"/>
</dbReference>
<dbReference type="Gene3D" id="3.40.50.880">
    <property type="match status" value="1"/>
</dbReference>
<name>A0AAE1THX6_9FABA</name>
<dbReference type="PANTHER" id="PTHR11315:SF0">
    <property type="entry name" value="FOLATE GAMMA-GLUTAMYL HYDROLASE"/>
    <property type="match status" value="1"/>
</dbReference>
<dbReference type="AlphaFoldDB" id="A0AAE1THX6"/>
<evidence type="ECO:0000256" key="4">
    <source>
        <dbReference type="ARBA" id="ARBA00022525"/>
    </source>
</evidence>
<dbReference type="GO" id="GO:0005576">
    <property type="term" value="C:extracellular region"/>
    <property type="evidence" value="ECO:0007669"/>
    <property type="project" value="UniProtKB-SubCell"/>
</dbReference>
<evidence type="ECO:0000256" key="3">
    <source>
        <dbReference type="ARBA" id="ARBA00012886"/>
    </source>
</evidence>
<evidence type="ECO:0000256" key="9">
    <source>
        <dbReference type="PROSITE-ProRule" id="PRU00607"/>
    </source>
</evidence>
<evidence type="ECO:0000256" key="5">
    <source>
        <dbReference type="ARBA" id="ARBA00022729"/>
    </source>
</evidence>
<dbReference type="EC" id="3.4.19.9" evidence="3 9"/>
<evidence type="ECO:0000256" key="2">
    <source>
        <dbReference type="ARBA" id="ARBA00011083"/>
    </source>
</evidence>
<accession>A0AAE1THX6</accession>
<dbReference type="PROSITE" id="PS51273">
    <property type="entry name" value="GATASE_TYPE_1"/>
    <property type="match status" value="1"/>
</dbReference>
<feature type="active site" description="Proton donor" evidence="8">
    <location>
        <position position="282"/>
    </location>
</feature>
<dbReference type="InterPro" id="IPR029062">
    <property type="entry name" value="Class_I_gatase-like"/>
</dbReference>
<comment type="subcellular location">
    <subcellularLocation>
        <location evidence="1">Secreted</location>
        <location evidence="1">Extracellular space</location>
    </subcellularLocation>
</comment>
<keyword evidence="12" id="KW-1185">Reference proteome</keyword>
<evidence type="ECO:0000256" key="7">
    <source>
        <dbReference type="ARBA" id="ARBA00051589"/>
    </source>
</evidence>
<dbReference type="Proteomes" id="UP001293593">
    <property type="component" value="Unassembled WGS sequence"/>
</dbReference>
<dbReference type="PANTHER" id="PTHR11315">
    <property type="entry name" value="PROTEASE FAMILY C26 GAMMA-GLUTAMYL HYDROLASE"/>
    <property type="match status" value="1"/>
</dbReference>
<keyword evidence="5" id="KW-0732">Signal</keyword>
<dbReference type="GO" id="GO:0034722">
    <property type="term" value="F:gamma-glutamyl-peptidase activity"/>
    <property type="evidence" value="ECO:0007669"/>
    <property type="project" value="UniProtKB-UniRule"/>
</dbReference>
<evidence type="ECO:0000256" key="6">
    <source>
        <dbReference type="ARBA" id="ARBA00022801"/>
    </source>
</evidence>
<proteinExistence type="inferred from homology"/>
<dbReference type="EMBL" id="JAWXYG010000001">
    <property type="protein sequence ID" value="KAK4285858.1"/>
    <property type="molecule type" value="Genomic_DNA"/>
</dbReference>
<feature type="active site" description="Nucleophile" evidence="8 9">
    <location>
        <position position="169"/>
    </location>
</feature>
<comment type="similarity">
    <text evidence="2">Belongs to the peptidase C26 family.</text>
</comment>
<reference evidence="11" key="1">
    <citation type="submission" date="2023-10" db="EMBL/GenBank/DDBJ databases">
        <title>Chromosome-level genome of the transformable northern wattle, Acacia crassicarpa.</title>
        <authorList>
            <person name="Massaro I."/>
            <person name="Sinha N.R."/>
            <person name="Poethig S."/>
            <person name="Leichty A.R."/>
        </authorList>
    </citation>
    <scope>NUCLEOTIDE SEQUENCE</scope>
    <source>
        <strain evidence="11">Acra3RX</strain>
        <tissue evidence="11">Leaf</tissue>
    </source>
</reference>
<feature type="domain" description="Glutamine amidotransferase" evidence="10">
    <location>
        <begin position="91"/>
        <end position="286"/>
    </location>
</feature>
<evidence type="ECO:0000313" key="11">
    <source>
        <dbReference type="EMBL" id="KAK4285858.1"/>
    </source>
</evidence>
<dbReference type="InterPro" id="IPR017926">
    <property type="entry name" value="GATASE"/>
</dbReference>
<evidence type="ECO:0000259" key="10">
    <source>
        <dbReference type="Pfam" id="PF00117"/>
    </source>
</evidence>
<dbReference type="SUPFAM" id="SSF52317">
    <property type="entry name" value="Class I glutamine amidotransferase-like"/>
    <property type="match status" value="1"/>
</dbReference>
<gene>
    <name evidence="11" type="ORF">QN277_002495</name>
</gene>
<sequence>MANDVVRRTSSVRISIPIQIPILIFFLQIVLGSAEAHDILLPSQRHNDSLPRLSYTCPAPNPNLYYRPVIGIVTHPGDGASGRLSNATTASSITASYVKFVESAGARVIPLIYNEPTETLLKKLELVNGVLFTGGWAKTGLYFETVEKIFKKVLEKNDAGNYFPLYGICLGFELISMVVSQDHNILEEFSASNQATRLDFSKNANLNGSIFQRFPPDLLKKLSTECLVIQNHYYGISPKRLLGNEKLSSFFEILTTCTDENDQVYVSTVRSRNYPVTGFQWHPEKNAFEWAARQKIPHTEDAILVTQHAANFLVSEARKSRTRPDEQEVRDNLIYNYEPTYGGKAGKGYDQVYIFT</sequence>
<dbReference type="Pfam" id="PF00117">
    <property type="entry name" value="GATase"/>
    <property type="match status" value="1"/>
</dbReference>
<dbReference type="GO" id="GO:0046900">
    <property type="term" value="P:tetrahydrofolylpolyglutamate metabolic process"/>
    <property type="evidence" value="ECO:0007669"/>
    <property type="project" value="TreeGrafter"/>
</dbReference>
<organism evidence="11 12">
    <name type="scientific">Acacia crassicarpa</name>
    <name type="common">northern wattle</name>
    <dbReference type="NCBI Taxonomy" id="499986"/>
    <lineage>
        <taxon>Eukaryota</taxon>
        <taxon>Viridiplantae</taxon>
        <taxon>Streptophyta</taxon>
        <taxon>Embryophyta</taxon>
        <taxon>Tracheophyta</taxon>
        <taxon>Spermatophyta</taxon>
        <taxon>Magnoliopsida</taxon>
        <taxon>eudicotyledons</taxon>
        <taxon>Gunneridae</taxon>
        <taxon>Pentapetalae</taxon>
        <taxon>rosids</taxon>
        <taxon>fabids</taxon>
        <taxon>Fabales</taxon>
        <taxon>Fabaceae</taxon>
        <taxon>Caesalpinioideae</taxon>
        <taxon>mimosoid clade</taxon>
        <taxon>Acacieae</taxon>
        <taxon>Acacia</taxon>
    </lineage>
</organism>
<keyword evidence="6 9" id="KW-0378">Hydrolase</keyword>
<evidence type="ECO:0000256" key="8">
    <source>
        <dbReference type="PIRSR" id="PIRSR615527-1"/>
    </source>
</evidence>
<protein>
    <recommendedName>
        <fullName evidence="3 9">folate gamma-glutamyl hydrolase</fullName>
        <ecNumber evidence="3 9">3.4.19.9</ecNumber>
    </recommendedName>
</protein>
<dbReference type="InterPro" id="IPR015527">
    <property type="entry name" value="Pept_C26_g-glut_hydrolase"/>
</dbReference>
<keyword evidence="4" id="KW-0964">Secreted</keyword>
<feature type="active site" evidence="9">
    <location>
        <position position="282"/>
    </location>
</feature>
<comment type="caution">
    <text evidence="11">The sequence shown here is derived from an EMBL/GenBank/DDBJ whole genome shotgun (WGS) entry which is preliminary data.</text>
</comment>
<evidence type="ECO:0000313" key="12">
    <source>
        <dbReference type="Proteomes" id="UP001293593"/>
    </source>
</evidence>
<comment type="catalytic activity">
    <reaction evidence="7 9">
        <text>(6S)-5,6,7,8-tetrahydrofolyl-(gamma-L-Glu)(n) + (n-1) H2O = (6S)-5,6,7,8-tetrahydrofolate + (n-1) L-glutamate</text>
        <dbReference type="Rhea" id="RHEA:56784"/>
        <dbReference type="Rhea" id="RHEA-COMP:14738"/>
        <dbReference type="ChEBI" id="CHEBI:15377"/>
        <dbReference type="ChEBI" id="CHEBI:29985"/>
        <dbReference type="ChEBI" id="CHEBI:57453"/>
        <dbReference type="ChEBI" id="CHEBI:141005"/>
        <dbReference type="EC" id="3.4.19.9"/>
    </reaction>
</comment>
<dbReference type="PROSITE" id="PS51275">
    <property type="entry name" value="PEPTIDASE_C26_GGH"/>
    <property type="match status" value="1"/>
</dbReference>